<dbReference type="Proteomes" id="UP000294257">
    <property type="component" value="Unassembled WGS sequence"/>
</dbReference>
<evidence type="ECO:0000256" key="1">
    <source>
        <dbReference type="ARBA" id="ARBA00022723"/>
    </source>
</evidence>
<gene>
    <name evidence="5" type="ORF">EV193_1212</name>
</gene>
<sequence length="305" mass="31771">MYHVVQSRVVLIEAPTNLGLREPESGAAPGCAKAPGALRDAGLVTALGAEDGGHLVAPRYNRSAWREGDGVFHASKIADYSRALADRIGGALVTSPRLVVVIGGDCSILLGAGLALRRTGRRYGLAFLDGHSDFRHPGNSDRIGAAAGEDLALATGRGQVDLSNVDGHGPLFADSDVVVLGIRSDDEDAAELRDLGIAHGDVESIRAEGPAATATWARERLEQLDGFWVHVDVDVLDPSVVSAVDSPAPGGLTKDELTTLLAGLLASPRCAGIELTVFDPDLDPTGAQARLIVEILTDAVHPHSN</sequence>
<dbReference type="InterPro" id="IPR023696">
    <property type="entry name" value="Ureohydrolase_dom_sf"/>
</dbReference>
<keyword evidence="2" id="KW-0378">Hydrolase</keyword>
<dbReference type="PANTHER" id="PTHR43782:SF3">
    <property type="entry name" value="ARGINASE"/>
    <property type="match status" value="1"/>
</dbReference>
<dbReference type="GO" id="GO:0030145">
    <property type="term" value="F:manganese ion binding"/>
    <property type="evidence" value="ECO:0007669"/>
    <property type="project" value="TreeGrafter"/>
</dbReference>
<organism evidence="5 6">
    <name type="scientific">Herbihabitans rhizosphaerae</name>
    <dbReference type="NCBI Taxonomy" id="1872711"/>
    <lineage>
        <taxon>Bacteria</taxon>
        <taxon>Bacillati</taxon>
        <taxon>Actinomycetota</taxon>
        <taxon>Actinomycetes</taxon>
        <taxon>Pseudonocardiales</taxon>
        <taxon>Pseudonocardiaceae</taxon>
        <taxon>Herbihabitans</taxon>
    </lineage>
</organism>
<evidence type="ECO:0000256" key="3">
    <source>
        <dbReference type="ARBA" id="ARBA00023211"/>
    </source>
</evidence>
<dbReference type="SUPFAM" id="SSF52768">
    <property type="entry name" value="Arginase/deacetylase"/>
    <property type="match status" value="1"/>
</dbReference>
<accession>A0A4Q7KD40</accession>
<dbReference type="PRINTS" id="PR00116">
    <property type="entry name" value="ARGINASE"/>
</dbReference>
<comment type="similarity">
    <text evidence="4">Belongs to the arginase family.</text>
</comment>
<keyword evidence="1" id="KW-0479">Metal-binding</keyword>
<dbReference type="Pfam" id="PF00491">
    <property type="entry name" value="Arginase"/>
    <property type="match status" value="1"/>
</dbReference>
<dbReference type="AlphaFoldDB" id="A0A4Q7KD40"/>
<dbReference type="InterPro" id="IPR006035">
    <property type="entry name" value="Ureohydrolase"/>
</dbReference>
<dbReference type="OrthoDB" id="7331788at2"/>
<dbReference type="EMBL" id="SGWQ01000021">
    <property type="protein sequence ID" value="RZS29459.1"/>
    <property type="molecule type" value="Genomic_DNA"/>
</dbReference>
<comment type="caution">
    <text evidence="5">The sequence shown here is derived from an EMBL/GenBank/DDBJ whole genome shotgun (WGS) entry which is preliminary data.</text>
</comment>
<dbReference type="Gene3D" id="3.40.800.10">
    <property type="entry name" value="Ureohydrolase domain"/>
    <property type="match status" value="1"/>
</dbReference>
<dbReference type="PANTHER" id="PTHR43782">
    <property type="entry name" value="ARGINASE"/>
    <property type="match status" value="1"/>
</dbReference>
<evidence type="ECO:0000256" key="4">
    <source>
        <dbReference type="PROSITE-ProRule" id="PRU00742"/>
    </source>
</evidence>
<keyword evidence="3" id="KW-0464">Manganese</keyword>
<dbReference type="CDD" id="cd09999">
    <property type="entry name" value="Arginase-like_1"/>
    <property type="match status" value="1"/>
</dbReference>
<reference evidence="5 6" key="1">
    <citation type="submission" date="2019-02" db="EMBL/GenBank/DDBJ databases">
        <title>Genomic Encyclopedia of Type Strains, Phase IV (KMG-IV): sequencing the most valuable type-strain genomes for metagenomic binning, comparative biology and taxonomic classification.</title>
        <authorList>
            <person name="Goeker M."/>
        </authorList>
    </citation>
    <scope>NUCLEOTIDE SEQUENCE [LARGE SCALE GENOMIC DNA]</scope>
    <source>
        <strain evidence="5 6">DSM 101727</strain>
    </source>
</reference>
<evidence type="ECO:0000256" key="2">
    <source>
        <dbReference type="ARBA" id="ARBA00022801"/>
    </source>
</evidence>
<dbReference type="GO" id="GO:0004053">
    <property type="term" value="F:arginase activity"/>
    <property type="evidence" value="ECO:0007669"/>
    <property type="project" value="TreeGrafter"/>
</dbReference>
<dbReference type="GO" id="GO:0005737">
    <property type="term" value="C:cytoplasm"/>
    <property type="evidence" value="ECO:0007669"/>
    <property type="project" value="TreeGrafter"/>
</dbReference>
<dbReference type="PROSITE" id="PS51409">
    <property type="entry name" value="ARGINASE_2"/>
    <property type="match status" value="1"/>
</dbReference>
<proteinExistence type="inferred from homology"/>
<evidence type="ECO:0000313" key="6">
    <source>
        <dbReference type="Proteomes" id="UP000294257"/>
    </source>
</evidence>
<keyword evidence="6" id="KW-1185">Reference proteome</keyword>
<protein>
    <submittedName>
        <fullName evidence="5">Arginase</fullName>
    </submittedName>
</protein>
<dbReference type="RefSeq" id="WP_130348861.1">
    <property type="nucleotide sequence ID" value="NZ_SGWQ01000021.1"/>
</dbReference>
<evidence type="ECO:0000313" key="5">
    <source>
        <dbReference type="EMBL" id="RZS29459.1"/>
    </source>
</evidence>
<name>A0A4Q7KD40_9PSEU</name>